<sequence length="131" mass="13859">MFDHFGMIVSDAGKALRFYESCLEPLGLQIVQRHPNGAFIVAPEEGGAAGFLYVGPDAPEFWSETHTPSSSPVHICFVATSRSAVDAFYKAALASGGADNGAPGERDPGYYAAYVIDPDGNNVEAAFRQAS</sequence>
<dbReference type="PROSITE" id="PS51819">
    <property type="entry name" value="VOC"/>
    <property type="match status" value="1"/>
</dbReference>
<dbReference type="Proteomes" id="UP001335183">
    <property type="component" value="Chromosome"/>
</dbReference>
<proteinExistence type="predicted"/>
<gene>
    <name evidence="2" type="ORF">V5F89_03935</name>
</gene>
<dbReference type="PANTHER" id="PTHR35006">
    <property type="entry name" value="GLYOXALASE FAMILY PROTEIN (AFU_ORTHOLOGUE AFUA_5G14830)"/>
    <property type="match status" value="1"/>
</dbReference>
<dbReference type="SUPFAM" id="SSF54593">
    <property type="entry name" value="Glyoxalase/Bleomycin resistance protein/Dihydroxybiphenyl dioxygenase"/>
    <property type="match status" value="1"/>
</dbReference>
<dbReference type="EMBL" id="CP144918">
    <property type="protein sequence ID" value="WWA48066.1"/>
    <property type="molecule type" value="Genomic_DNA"/>
</dbReference>
<evidence type="ECO:0000313" key="3">
    <source>
        <dbReference type="Proteomes" id="UP001335183"/>
    </source>
</evidence>
<dbReference type="Gene3D" id="3.10.180.10">
    <property type="entry name" value="2,3-Dihydroxybiphenyl 1,2-Dioxygenase, domain 1"/>
    <property type="match status" value="1"/>
</dbReference>
<dbReference type="PANTHER" id="PTHR35006:SF2">
    <property type="entry name" value="GLYOXALASE FAMILY PROTEIN (AFU_ORTHOLOGUE AFUA_5G14830)"/>
    <property type="match status" value="1"/>
</dbReference>
<reference evidence="2 3" key="1">
    <citation type="submission" date="2024-02" db="EMBL/GenBank/DDBJ databases">
        <title>The whole genome sequence of five bacterial samples isolated from Abu Dhabi Sabkha-shore region.</title>
        <authorList>
            <person name="Sudalaimuthuasari N."/>
            <person name="Sarfraz B."/>
            <person name="Tuyisabe J.D."/>
            <person name="Mugisha Ntwali L.D.M."/>
            <person name="Ali A.I.A.A."/>
            <person name="Almansoori S.Z.A."/>
            <person name="Alajami H.S.A."/>
            <person name="Almeqbaali A.A.S."/>
            <person name="Kundu B."/>
            <person name="Saeed E.E."/>
            <person name="Sukumarinath V."/>
            <person name="Mishra A.K."/>
            <person name="Hazzouri K.M."/>
            <person name="Almaskari R."/>
            <person name="Sharma A.K."/>
            <person name="Amiri K.M.A."/>
        </authorList>
    </citation>
    <scope>NUCLEOTIDE SEQUENCE [LARGE SCALE GENOMIC DNA]</scope>
    <source>
        <strain evidence="3">kcgeb_sd</strain>
    </source>
</reference>
<organism evidence="2 3">
    <name type="scientific">Pelagerythrobacter marensis</name>
    <dbReference type="NCBI Taxonomy" id="543877"/>
    <lineage>
        <taxon>Bacteria</taxon>
        <taxon>Pseudomonadati</taxon>
        <taxon>Pseudomonadota</taxon>
        <taxon>Alphaproteobacteria</taxon>
        <taxon>Sphingomonadales</taxon>
        <taxon>Erythrobacteraceae</taxon>
        <taxon>Pelagerythrobacter</taxon>
    </lineage>
</organism>
<dbReference type="RefSeq" id="WP_338446952.1">
    <property type="nucleotide sequence ID" value="NZ_CP144918.1"/>
</dbReference>
<evidence type="ECO:0000313" key="2">
    <source>
        <dbReference type="EMBL" id="WWA48066.1"/>
    </source>
</evidence>
<accession>A0ABZ2D8D5</accession>
<dbReference type="Pfam" id="PF00903">
    <property type="entry name" value="Glyoxalase"/>
    <property type="match status" value="1"/>
</dbReference>
<dbReference type="InterPro" id="IPR037523">
    <property type="entry name" value="VOC_core"/>
</dbReference>
<keyword evidence="3" id="KW-1185">Reference proteome</keyword>
<dbReference type="InterPro" id="IPR029068">
    <property type="entry name" value="Glyas_Bleomycin-R_OHBP_Dase"/>
</dbReference>
<dbReference type="InterPro" id="IPR004360">
    <property type="entry name" value="Glyas_Fos-R_dOase_dom"/>
</dbReference>
<dbReference type="CDD" id="cd07262">
    <property type="entry name" value="VOC_like"/>
    <property type="match status" value="1"/>
</dbReference>
<protein>
    <submittedName>
        <fullName evidence="2">VOC family protein</fullName>
    </submittedName>
</protein>
<feature type="domain" description="VOC" evidence="1">
    <location>
        <begin position="1"/>
        <end position="128"/>
    </location>
</feature>
<evidence type="ECO:0000259" key="1">
    <source>
        <dbReference type="PROSITE" id="PS51819"/>
    </source>
</evidence>
<name>A0ABZ2D8D5_9SPHN</name>